<dbReference type="HOGENOM" id="CLU_281128_0_0_1"/>
<dbReference type="GO" id="GO:0005737">
    <property type="term" value="C:cytoplasm"/>
    <property type="evidence" value="ECO:0000318"/>
    <property type="project" value="GO_Central"/>
</dbReference>
<dbReference type="OMA" id="CERILLW"/>
<evidence type="ECO:0000256" key="2">
    <source>
        <dbReference type="PROSITE-ProRule" id="PRU00708"/>
    </source>
</evidence>
<dbReference type="InterPro" id="IPR002885">
    <property type="entry name" value="PPR_rpt"/>
</dbReference>
<dbReference type="GO" id="GO:0003729">
    <property type="term" value="F:mRNA binding"/>
    <property type="evidence" value="ECO:0000318"/>
    <property type="project" value="GO_Central"/>
</dbReference>
<evidence type="ECO:0000256" key="1">
    <source>
        <dbReference type="ARBA" id="ARBA00022737"/>
    </source>
</evidence>
<proteinExistence type="predicted"/>
<feature type="repeat" description="PPR" evidence="2">
    <location>
        <begin position="664"/>
        <end position="698"/>
    </location>
</feature>
<feature type="region of interest" description="Disordered" evidence="3">
    <location>
        <begin position="1"/>
        <end position="20"/>
    </location>
</feature>
<protein>
    <recommendedName>
        <fullName evidence="6">Pentacotripeptide-repeat region of PRORP domain-containing protein</fullName>
    </recommendedName>
</protein>
<evidence type="ECO:0000313" key="5">
    <source>
        <dbReference type="Proteomes" id="UP000001449"/>
    </source>
</evidence>
<dbReference type="PROSITE" id="PS51375">
    <property type="entry name" value="PPR"/>
    <property type="match status" value="3"/>
</dbReference>
<feature type="repeat" description="PPR" evidence="2">
    <location>
        <begin position="501"/>
        <end position="531"/>
    </location>
</feature>
<keyword evidence="5" id="KW-1185">Reference proteome</keyword>
<dbReference type="STRING" id="35128.B8CCM8"/>
<dbReference type="PaxDb" id="35128-Thaps24893"/>
<dbReference type="AlphaFoldDB" id="B8CCM8"/>
<dbReference type="NCBIfam" id="TIGR00756">
    <property type="entry name" value="PPR"/>
    <property type="match status" value="3"/>
</dbReference>
<dbReference type="InParanoid" id="B8CCM8"/>
<dbReference type="PANTHER" id="PTHR47933:SF11">
    <property type="entry name" value="PENTATRICOPEPTIDE REPEAT-CONTAINING PROTEIN 2"/>
    <property type="match status" value="1"/>
</dbReference>
<feature type="repeat" description="PPR" evidence="2">
    <location>
        <begin position="838"/>
        <end position="875"/>
    </location>
</feature>
<name>B8CCM8_THAPS</name>
<dbReference type="EMBL" id="CM000649">
    <property type="protein sequence ID" value="EED88805.1"/>
    <property type="molecule type" value="Genomic_DNA"/>
</dbReference>
<dbReference type="Proteomes" id="UP000001449">
    <property type="component" value="Chromosome 14"/>
</dbReference>
<feature type="compositionally biased region" description="Low complexity" evidence="3">
    <location>
        <begin position="53"/>
        <end position="74"/>
    </location>
</feature>
<accession>B8CCM8</accession>
<dbReference type="eggNOG" id="KOG4197">
    <property type="taxonomic scope" value="Eukaryota"/>
</dbReference>
<gene>
    <name evidence="4" type="ORF">THAPSDRAFT_24893</name>
</gene>
<dbReference type="InterPro" id="IPR051240">
    <property type="entry name" value="Mito_RNA-Proc/Resp"/>
</dbReference>
<dbReference type="RefSeq" id="XP_002293796.1">
    <property type="nucleotide sequence ID" value="XM_002293760.1"/>
</dbReference>
<sequence>MSFLLKRERTHHSSSSLLEVQLSSNSDIDANVEELKSIQKKRQAVSFSQVEVKPQPSVRQPQQQKQQQPRAQIKRPSLTSIISEPIGTLSSRSLTSLCNSIRYVQKGSSIPSLNTLDRILKEIDYWQSNSAVNQSTSKPTYLKPIHVFSVLTALTNDVRNYKQQQKLNVKRSYHNQSHRESILDAQGVEKLVNVVTLLKKLLRGEDNNNTGGLNYCDEGCYTKDVPSFAVMIASEASRWEKTGLDAALLFLDMMEKEEGPRASAWDPRLIGAVLNALSVWGRAEEAQSVLERATGVRISTVSSKTASVMESGTSVTSPAGKQLDLSRAGACYNALLRAWSKRASLLAHEQQSTNTKFSNFRKISSKQSTAALAQARDILLNHMPQLGLPITNRTCAAVLQGYATFGMGAEAERVLMEIEALLLSPTYSAKSMEESWKSQSTFASSLDVACYNTVIDAYCQSFHLKDVACAERLFAAMKEQTPMNISINDSTTFQILPPVHDVISCATVLNCYSKFGMADEAEAVLNSMTQSNDNGADILPTLPCYVSVIQSLEKSASSAAPIRTMALVERMEQSRDRRVVPRPNRVIYNGALRCMAKHGCGEEAESLLVKFHSAFPSQPDIYSYTLALRAWERSKDCIEAARRANLLFDQMLGRAEEGHLPHLDVNAYNILLNCYARAGLADDAEVLLTRLESDKWISPSSSSYSLVIKALSRSNALDAVDRAWQILHRLGYPKRKANRSSTSNETEPTFDVSLDTFNAMLRLFAKRGMASEAEELLGSIDALVVEGTMRRGGPDVQSYEAVLEAMGRRKEADIPKRAEALVTRMEVLGELGGNIQPSLKAYNTLLNCYANAGQSGKAEALLAKLKDMHESGLSLPPDAVSYGSTIKALVNSGKSQEIALTRAEALANALKIADGADNEIVSAHRLKLYAKWGMGKEAEQLLRKMEIERQRGNLLKGPGIIHYTAVLNAWAKSPDDDAIEKAESLFSEMESNSRLDLDIAAYHGLLLNYSIRGHIKKAEELMKRILEDPTLVANKITFTMLINTYCRSKVDYAGERADQLLDKMRELQAAGYANVEPDNITYASIIKCIRGTSSEVSAFEKLELMSRLQMERWPGV</sequence>
<dbReference type="Pfam" id="PF01535">
    <property type="entry name" value="PPR"/>
    <property type="match status" value="7"/>
</dbReference>
<dbReference type="Gene3D" id="1.25.40.10">
    <property type="entry name" value="Tetratricopeptide repeat domain"/>
    <property type="match status" value="4"/>
</dbReference>
<reference evidence="4 5" key="2">
    <citation type="journal article" date="2008" name="Nature">
        <title>The Phaeodactylum genome reveals the evolutionary history of diatom genomes.</title>
        <authorList>
            <person name="Bowler C."/>
            <person name="Allen A.E."/>
            <person name="Badger J.H."/>
            <person name="Grimwood J."/>
            <person name="Jabbari K."/>
            <person name="Kuo A."/>
            <person name="Maheswari U."/>
            <person name="Martens C."/>
            <person name="Maumus F."/>
            <person name="Otillar R.P."/>
            <person name="Rayko E."/>
            <person name="Salamov A."/>
            <person name="Vandepoele K."/>
            <person name="Beszteri B."/>
            <person name="Gruber A."/>
            <person name="Heijde M."/>
            <person name="Katinka M."/>
            <person name="Mock T."/>
            <person name="Valentin K."/>
            <person name="Verret F."/>
            <person name="Berges J.A."/>
            <person name="Brownlee C."/>
            <person name="Cadoret J.P."/>
            <person name="Chiovitti A."/>
            <person name="Choi C.J."/>
            <person name="Coesel S."/>
            <person name="De Martino A."/>
            <person name="Detter J.C."/>
            <person name="Durkin C."/>
            <person name="Falciatore A."/>
            <person name="Fournet J."/>
            <person name="Haruta M."/>
            <person name="Huysman M.J."/>
            <person name="Jenkins B.D."/>
            <person name="Jiroutova K."/>
            <person name="Jorgensen R.E."/>
            <person name="Joubert Y."/>
            <person name="Kaplan A."/>
            <person name="Kroger N."/>
            <person name="Kroth P.G."/>
            <person name="La Roche J."/>
            <person name="Lindquist E."/>
            <person name="Lommer M."/>
            <person name="Martin-Jezequel V."/>
            <person name="Lopez P.J."/>
            <person name="Lucas S."/>
            <person name="Mangogna M."/>
            <person name="McGinnis K."/>
            <person name="Medlin L.K."/>
            <person name="Montsant A."/>
            <person name="Oudot-Le Secq M.P."/>
            <person name="Napoli C."/>
            <person name="Obornik M."/>
            <person name="Parker M.S."/>
            <person name="Petit J.L."/>
            <person name="Porcel B.M."/>
            <person name="Poulsen N."/>
            <person name="Robison M."/>
            <person name="Rychlewski L."/>
            <person name="Rynearson T.A."/>
            <person name="Schmutz J."/>
            <person name="Shapiro H."/>
            <person name="Siaut M."/>
            <person name="Stanley M."/>
            <person name="Sussman M.R."/>
            <person name="Taylor A.R."/>
            <person name="Vardi A."/>
            <person name="von Dassow P."/>
            <person name="Vyverman W."/>
            <person name="Willis A."/>
            <person name="Wyrwicz L.S."/>
            <person name="Rokhsar D.S."/>
            <person name="Weissenbach J."/>
            <person name="Armbrust E.V."/>
            <person name="Green B.R."/>
            <person name="Van de Peer Y."/>
            <person name="Grigoriev I.V."/>
        </authorList>
    </citation>
    <scope>NUCLEOTIDE SEQUENCE [LARGE SCALE GENOMIC DNA]</scope>
    <source>
        <strain evidence="4 5">CCMP1335</strain>
    </source>
</reference>
<dbReference type="PANTHER" id="PTHR47933">
    <property type="entry name" value="PENTATRICOPEPTIDE REPEAT-CONTAINING PROTEIN 1, MITOCHONDRIAL"/>
    <property type="match status" value="1"/>
</dbReference>
<dbReference type="KEGG" id="tps:THAPSDRAFT_24893"/>
<evidence type="ECO:0000256" key="3">
    <source>
        <dbReference type="SAM" id="MobiDB-lite"/>
    </source>
</evidence>
<feature type="region of interest" description="Disordered" evidence="3">
    <location>
        <begin position="49"/>
        <end position="74"/>
    </location>
</feature>
<reference evidence="4 5" key="1">
    <citation type="journal article" date="2004" name="Science">
        <title>The genome of the diatom Thalassiosira pseudonana: ecology, evolution, and metabolism.</title>
        <authorList>
            <person name="Armbrust E.V."/>
            <person name="Berges J.A."/>
            <person name="Bowler C."/>
            <person name="Green B.R."/>
            <person name="Martinez D."/>
            <person name="Putnam N.H."/>
            <person name="Zhou S."/>
            <person name="Allen A.E."/>
            <person name="Apt K.E."/>
            <person name="Bechner M."/>
            <person name="Brzezinski M.A."/>
            <person name="Chaal B.K."/>
            <person name="Chiovitti A."/>
            <person name="Davis A.K."/>
            <person name="Demarest M.S."/>
            <person name="Detter J.C."/>
            <person name="Glavina T."/>
            <person name="Goodstein D."/>
            <person name="Hadi M.Z."/>
            <person name="Hellsten U."/>
            <person name="Hildebrand M."/>
            <person name="Jenkins B.D."/>
            <person name="Jurka J."/>
            <person name="Kapitonov V.V."/>
            <person name="Kroger N."/>
            <person name="Lau W.W."/>
            <person name="Lane T.W."/>
            <person name="Larimer F.W."/>
            <person name="Lippmeier J.C."/>
            <person name="Lucas S."/>
            <person name="Medina M."/>
            <person name="Montsant A."/>
            <person name="Obornik M."/>
            <person name="Parker M.S."/>
            <person name="Palenik B."/>
            <person name="Pazour G.J."/>
            <person name="Richardson P.M."/>
            <person name="Rynearson T.A."/>
            <person name="Saito M.A."/>
            <person name="Schwartz D.C."/>
            <person name="Thamatrakoln K."/>
            <person name="Valentin K."/>
            <person name="Vardi A."/>
            <person name="Wilkerson F.P."/>
            <person name="Rokhsar D.S."/>
        </authorList>
    </citation>
    <scope>NUCLEOTIDE SEQUENCE [LARGE SCALE GENOMIC DNA]</scope>
    <source>
        <strain evidence="4 5">CCMP1335</strain>
    </source>
</reference>
<evidence type="ECO:0008006" key="6">
    <source>
        <dbReference type="Google" id="ProtNLM"/>
    </source>
</evidence>
<dbReference type="InterPro" id="IPR011990">
    <property type="entry name" value="TPR-like_helical_dom_sf"/>
</dbReference>
<dbReference type="GeneID" id="7441802"/>
<organism evidence="4 5">
    <name type="scientific">Thalassiosira pseudonana</name>
    <name type="common">Marine diatom</name>
    <name type="synonym">Cyclotella nana</name>
    <dbReference type="NCBI Taxonomy" id="35128"/>
    <lineage>
        <taxon>Eukaryota</taxon>
        <taxon>Sar</taxon>
        <taxon>Stramenopiles</taxon>
        <taxon>Ochrophyta</taxon>
        <taxon>Bacillariophyta</taxon>
        <taxon>Coscinodiscophyceae</taxon>
        <taxon>Thalassiosirophycidae</taxon>
        <taxon>Thalassiosirales</taxon>
        <taxon>Thalassiosiraceae</taxon>
        <taxon>Thalassiosira</taxon>
    </lineage>
</organism>
<evidence type="ECO:0000313" key="4">
    <source>
        <dbReference type="EMBL" id="EED88805.1"/>
    </source>
</evidence>
<dbReference type="GO" id="GO:0006397">
    <property type="term" value="P:mRNA processing"/>
    <property type="evidence" value="ECO:0000318"/>
    <property type="project" value="GO_Central"/>
</dbReference>
<keyword evidence="1" id="KW-0677">Repeat</keyword>